<feature type="transmembrane region" description="Helical" evidence="1">
    <location>
        <begin position="12"/>
        <end position="31"/>
    </location>
</feature>
<keyword evidence="1" id="KW-1133">Transmembrane helix</keyword>
<dbReference type="SUPFAM" id="SSF48208">
    <property type="entry name" value="Six-hairpin glycosidases"/>
    <property type="match status" value="1"/>
</dbReference>
<dbReference type="Proteomes" id="UP000000529">
    <property type="component" value="Chromosome"/>
</dbReference>
<dbReference type="EMBL" id="BX908798">
    <property type="protein sequence ID" value="SPJ31720.1"/>
    <property type="molecule type" value="Genomic_DNA"/>
</dbReference>
<dbReference type="AlphaFoldDB" id="A0A2P9H9P2"/>
<proteinExistence type="predicted"/>
<accession>A0A2P9H9P2</accession>
<gene>
    <name evidence="2" type="ORF">PC_RS04085</name>
</gene>
<keyword evidence="3" id="KW-1185">Reference proteome</keyword>
<protein>
    <submittedName>
        <fullName evidence="2">Uncharacterized protein</fullName>
    </submittedName>
</protein>
<keyword evidence="1" id="KW-0472">Membrane</keyword>
<evidence type="ECO:0000313" key="3">
    <source>
        <dbReference type="Proteomes" id="UP000000529"/>
    </source>
</evidence>
<sequence length="92" mass="10943">MQREKIWPNGLRYLWTDAFGLVLLVSLYRGLQEEKYLKQAEELVRDVEKVLGRKKGLRIGEAKDHYGQYFHYLMMWTYVLSTLGLFLVALNM</sequence>
<dbReference type="GO" id="GO:0005975">
    <property type="term" value="P:carbohydrate metabolic process"/>
    <property type="evidence" value="ECO:0007669"/>
    <property type="project" value="InterPro"/>
</dbReference>
<dbReference type="KEGG" id="pcu:PC_RS04085"/>
<feature type="transmembrane region" description="Helical" evidence="1">
    <location>
        <begin position="69"/>
        <end position="90"/>
    </location>
</feature>
<dbReference type="RefSeq" id="WP_044044920.1">
    <property type="nucleotide sequence ID" value="NC_005861.2"/>
</dbReference>
<keyword evidence="1" id="KW-0812">Transmembrane</keyword>
<evidence type="ECO:0000313" key="2">
    <source>
        <dbReference type="EMBL" id="SPJ31720.1"/>
    </source>
</evidence>
<evidence type="ECO:0000256" key="1">
    <source>
        <dbReference type="SAM" id="Phobius"/>
    </source>
</evidence>
<name>A0A2P9H9P2_PARUW</name>
<reference evidence="2 3" key="1">
    <citation type="journal article" date="2004" name="Science">
        <title>Illuminating the evolutionary history of chlamydiae.</title>
        <authorList>
            <person name="Horn M."/>
            <person name="Collingro A."/>
            <person name="Schmitz-Esser S."/>
            <person name="Beier C.L."/>
            <person name="Purkhold U."/>
            <person name="Fartmann B."/>
            <person name="Brandt P."/>
            <person name="Nyakatura G.J."/>
            <person name="Droege M."/>
            <person name="Frishman D."/>
            <person name="Rattei T."/>
            <person name="Mewes H."/>
            <person name="Wagner M."/>
        </authorList>
    </citation>
    <scope>NUCLEOTIDE SEQUENCE [LARGE SCALE GENOMIC DNA]</scope>
    <source>
        <strain evidence="2 3">UWE25</strain>
    </source>
</reference>
<dbReference type="OrthoDB" id="1416286at2"/>
<dbReference type="InterPro" id="IPR008928">
    <property type="entry name" value="6-hairpin_glycosidase_sf"/>
</dbReference>
<organism evidence="2 3">
    <name type="scientific">Protochlamydia amoebophila (strain UWE25)</name>
    <dbReference type="NCBI Taxonomy" id="264201"/>
    <lineage>
        <taxon>Bacteria</taxon>
        <taxon>Pseudomonadati</taxon>
        <taxon>Chlamydiota</taxon>
        <taxon>Chlamydiia</taxon>
        <taxon>Parachlamydiales</taxon>
        <taxon>Parachlamydiaceae</taxon>
        <taxon>Candidatus Protochlamydia</taxon>
    </lineage>
</organism>